<evidence type="ECO:0000313" key="2">
    <source>
        <dbReference type="EMBL" id="VVT48583.1"/>
    </source>
</evidence>
<feature type="compositionally biased region" description="Low complexity" evidence="1">
    <location>
        <begin position="356"/>
        <end position="366"/>
    </location>
</feature>
<name>A0A5E8BIK1_9ASCO</name>
<feature type="compositionally biased region" description="Polar residues" evidence="1">
    <location>
        <begin position="1103"/>
        <end position="1112"/>
    </location>
</feature>
<feature type="region of interest" description="Disordered" evidence="1">
    <location>
        <begin position="1179"/>
        <end position="1222"/>
    </location>
</feature>
<feature type="compositionally biased region" description="Polar residues" evidence="1">
    <location>
        <begin position="975"/>
        <end position="1013"/>
    </location>
</feature>
<dbReference type="Proteomes" id="UP000398389">
    <property type="component" value="Unassembled WGS sequence"/>
</dbReference>
<feature type="region of interest" description="Disordered" evidence="1">
    <location>
        <begin position="971"/>
        <end position="1027"/>
    </location>
</feature>
<keyword evidence="3" id="KW-1185">Reference proteome</keyword>
<dbReference type="RefSeq" id="XP_031852461.1">
    <property type="nucleotide sequence ID" value="XM_031996570.1"/>
</dbReference>
<evidence type="ECO:0000313" key="3">
    <source>
        <dbReference type="Proteomes" id="UP000398389"/>
    </source>
</evidence>
<feature type="compositionally biased region" description="Low complexity" evidence="1">
    <location>
        <begin position="307"/>
        <end position="337"/>
    </location>
</feature>
<feature type="compositionally biased region" description="Low complexity" evidence="1">
    <location>
        <begin position="538"/>
        <end position="555"/>
    </location>
</feature>
<feature type="compositionally biased region" description="Low complexity" evidence="1">
    <location>
        <begin position="684"/>
        <end position="695"/>
    </location>
</feature>
<organism evidence="2 3">
    <name type="scientific">Magnusiomyces paraingens</name>
    <dbReference type="NCBI Taxonomy" id="2606893"/>
    <lineage>
        <taxon>Eukaryota</taxon>
        <taxon>Fungi</taxon>
        <taxon>Dikarya</taxon>
        <taxon>Ascomycota</taxon>
        <taxon>Saccharomycotina</taxon>
        <taxon>Dipodascomycetes</taxon>
        <taxon>Dipodascales</taxon>
        <taxon>Dipodascaceae</taxon>
        <taxon>Magnusiomyces</taxon>
    </lineage>
</organism>
<feature type="compositionally biased region" description="Low complexity" evidence="1">
    <location>
        <begin position="844"/>
        <end position="856"/>
    </location>
</feature>
<dbReference type="EMBL" id="CABVLU010000002">
    <property type="protein sequence ID" value="VVT48583.1"/>
    <property type="molecule type" value="Genomic_DNA"/>
</dbReference>
<feature type="compositionally biased region" description="Polar residues" evidence="1">
    <location>
        <begin position="480"/>
        <end position="489"/>
    </location>
</feature>
<feature type="region of interest" description="Disordered" evidence="1">
    <location>
        <begin position="931"/>
        <end position="956"/>
    </location>
</feature>
<feature type="region of interest" description="Disordered" evidence="1">
    <location>
        <begin position="837"/>
        <end position="856"/>
    </location>
</feature>
<gene>
    <name evidence="2" type="ORF">SAPINGB_P001850</name>
</gene>
<proteinExistence type="predicted"/>
<feature type="region of interest" description="Disordered" evidence="1">
    <location>
        <begin position="1084"/>
        <end position="1117"/>
    </location>
</feature>
<feature type="compositionally biased region" description="Low complexity" evidence="1">
    <location>
        <begin position="494"/>
        <end position="523"/>
    </location>
</feature>
<feature type="region of interest" description="Disordered" evidence="1">
    <location>
        <begin position="673"/>
        <end position="705"/>
    </location>
</feature>
<feature type="region of interest" description="Disordered" evidence="1">
    <location>
        <begin position="480"/>
        <end position="555"/>
    </location>
</feature>
<accession>A0A5E8BIK1</accession>
<sequence length="1278" mass="137442">MIVQRLDCVGAAIRLVMNEDEDEDKWCYNTTTINKTAADPSVSSPSPTISLASSSQLSSPILSESSFHTSFEVSTIPSHQSHPDEFLDIFSGDSDSDNDSHIHASSSYRSISRSRTFDSRNFADLKNDSRTINNDDDNDNNIEQEEDDDDDDDVDFYSIQLSSSSWSNSRRSSMSGSGIFPRHYGSTTGSTCTLATGIISTTNISTSSSNVLASNSTSALNFISTSVTPLPAVVARTGSLPRRIGNSLTFARSLFRPASAVVVSEEDEELFSLKSTLPRSNSDTLTVPETSQPGSKSPESHPHPHPHSSASSASSTTRRSSVSSSNNTSPLSSSISTFSSVDAPLTVTKYHNHAATTTTTNTHGGAVSSLALQKKPQRQKSSSSFTSSIFTGVTSLQQISADGTPDTDASSFHTANGSLSDVANVHEIPGSSGGGGGGGNGLRAGISVVMGTMAVTGGVVGLVPTATQQPLDKNTAIATKTKTSPSESPLAQAPTKCNNNKPSSSSSSSSSNPTPNSTSTSSTRVYRAPPSPSPSPEPSILHSNESESSSPILESLGSDLLSDDFAATSLILPPSPPISKGKADLSKTPQVTVTATSPPQSFTLITGSTQTENVSLSEDPKLPAVSVSVADTLAVADSIQTSNVVKRRHNANTRSISSLGSFEIADFGDYKTNKKSSSGSDGITLSPLTATSPTPLRRRQDRPSHRLSFSGISLLSPAESPLLAFDQTSQASSRNSVHTKRSNMNKVEHRLMASRSMYNLATPNVADITPVTDLSGYYATANAPATSSSTSSTSSNSNNTASSAVRHIRAFSKSFLHKYSSSDSKVRALEEHSIPYSTIPEGSVPPSTQPPSSTITETNHMVGLGLDLSSKLGQPLRQTYAHSRDVSAPLPGRMSLDGSHHHSHTASASSHIIYSSSMSILPVTSPSTSLVASEMTQQSQQLQQQHLLSDTREDSFKKTLKSPISRLFKRRAASTPESKTLNKQISMSGLLQQQPRPATSSFSSCGNDPSRNGSLMRKPVHKNSLPTIPLSSVRGDISVNWEQDPLLEQYFDSESLADNAKAPFIPPKRGNRQRDIDEHRRRIQQEAEREKEEREKNRKAWFQQKTEQTTSNEELEKDRAEKLLSEKRKLEDDVRGLRKEIEGLKRAIQKEIQQEEEAERKRKQNGFKRFAETLIIPEPFDSRPSTASSGSVYSSSVKSLSSKSNAKTTNDPEPRPESSSLSVIRREALERTLTEKLSVFEITQKKSHEVGILLSRAYKKRRDVGSSGAEFWIHSVSA</sequence>
<evidence type="ECO:0000256" key="1">
    <source>
        <dbReference type="SAM" id="MobiDB-lite"/>
    </source>
</evidence>
<feature type="compositionally biased region" description="Low complexity" evidence="1">
    <location>
        <begin position="1185"/>
        <end position="1204"/>
    </location>
</feature>
<feature type="region of interest" description="Disordered" evidence="1">
    <location>
        <begin position="271"/>
        <end position="337"/>
    </location>
</feature>
<feature type="region of interest" description="Disordered" evidence="1">
    <location>
        <begin position="356"/>
        <end position="386"/>
    </location>
</feature>
<feature type="region of interest" description="Disordered" evidence="1">
    <location>
        <begin position="782"/>
        <end position="801"/>
    </location>
</feature>
<feature type="compositionally biased region" description="Polar residues" evidence="1">
    <location>
        <begin position="273"/>
        <end position="292"/>
    </location>
</feature>
<feature type="compositionally biased region" description="Basic and acidic residues" evidence="1">
    <location>
        <begin position="1084"/>
        <end position="1098"/>
    </location>
</feature>
<reference evidence="2 3" key="1">
    <citation type="submission" date="2019-09" db="EMBL/GenBank/DDBJ databases">
        <authorList>
            <person name="Brejova B."/>
        </authorList>
    </citation>
    <scope>NUCLEOTIDE SEQUENCE [LARGE SCALE GENOMIC DNA]</scope>
</reference>
<dbReference type="AlphaFoldDB" id="A0A5E8BIK1"/>
<dbReference type="GeneID" id="43580670"/>
<feature type="region of interest" description="Disordered" evidence="1">
    <location>
        <begin position="126"/>
        <end position="153"/>
    </location>
</feature>
<feature type="compositionally biased region" description="Low complexity" evidence="1">
    <location>
        <begin position="937"/>
        <end position="948"/>
    </location>
</feature>
<feature type="region of interest" description="Disordered" evidence="1">
    <location>
        <begin position="885"/>
        <end position="908"/>
    </location>
</feature>
<feature type="region of interest" description="Disordered" evidence="1">
    <location>
        <begin position="1058"/>
        <end position="1077"/>
    </location>
</feature>
<protein>
    <submittedName>
        <fullName evidence="2">Uncharacterized protein</fullName>
    </submittedName>
</protein>
<feature type="compositionally biased region" description="Acidic residues" evidence="1">
    <location>
        <begin position="134"/>
        <end position="153"/>
    </location>
</feature>